<gene>
    <name evidence="4" type="ORF">H9771_02160</name>
</gene>
<feature type="transmembrane region" description="Helical" evidence="3">
    <location>
        <begin position="388"/>
        <end position="406"/>
    </location>
</feature>
<dbReference type="GO" id="GO:0009847">
    <property type="term" value="P:spore germination"/>
    <property type="evidence" value="ECO:0007669"/>
    <property type="project" value="InterPro"/>
</dbReference>
<protein>
    <submittedName>
        <fullName evidence="4">Spore germination protein</fullName>
    </submittedName>
</protein>
<dbReference type="Pfam" id="PF03323">
    <property type="entry name" value="GerA"/>
    <property type="match status" value="1"/>
</dbReference>
<dbReference type="AlphaFoldDB" id="A0A9D2MF60"/>
<evidence type="ECO:0000313" key="4">
    <source>
        <dbReference type="EMBL" id="HJB58458.1"/>
    </source>
</evidence>
<accession>A0A9D2MF60</accession>
<dbReference type="EMBL" id="DWXX01000040">
    <property type="protein sequence ID" value="HJB58458.1"/>
    <property type="molecule type" value="Genomic_DNA"/>
</dbReference>
<sequence length="517" mass="55561">MNRAAAGHTGFANDAEKEGARMGQLAEKLSENLAALDTMFGASADYYAKRITVCGCDGAIVLFDGMASLSSLWTMALDAVDRAGERLEQAARSGGQAPCGRQVYDWLMYHSDLPAESAPVRTTEDAVMRLTAGFAVLLVDGCGAGVAFSAQSLKSRAIGEPSGEGNLRGSREGFSDLLRVNLSLLRRLIRTGGLVMEVAQADTAMKTEYALCYCRGKADPGVVERVRRLLKGAKPALLLDSSYFVPWLLPAKARLFTPVGYTERPAVAAAKLCEGKIAVMVNGSPSVLLLPALFAEHFECLDDYATTAFFSSFLRVLKYGSFYLTIFLPGVFVCLAVYLPELIPPQLLYKITAAEQATPLPLFAEMVMVILILEIIREAGLRMPQSLGHSVSLVAALIIGDAAIAAGLMSTPVILTACITSVAVFITPSLYEPATLLRLAVVLSAGLAGPVGLAAVFLVVLFSLSGVSAFGVPYLAPDTFPHRPMADDGVIRRDYRRMSRRPFNIWQRRRGHDRHAG</sequence>
<comment type="caution">
    <text evidence="4">The sequence shown here is derived from an EMBL/GenBank/DDBJ whole genome shotgun (WGS) entry which is preliminary data.</text>
</comment>
<organism evidence="4 5">
    <name type="scientific">Candidatus Faecalibacterium faecipullorum</name>
    <dbReference type="NCBI Taxonomy" id="2838578"/>
    <lineage>
        <taxon>Bacteria</taxon>
        <taxon>Bacillati</taxon>
        <taxon>Bacillota</taxon>
        <taxon>Clostridia</taxon>
        <taxon>Eubacteriales</taxon>
        <taxon>Oscillospiraceae</taxon>
        <taxon>Faecalibacterium</taxon>
    </lineage>
</organism>
<reference evidence="4" key="2">
    <citation type="submission" date="2021-04" db="EMBL/GenBank/DDBJ databases">
        <authorList>
            <person name="Gilroy R."/>
        </authorList>
    </citation>
    <scope>NUCLEOTIDE SEQUENCE</scope>
    <source>
        <strain evidence="4">ChiHjej9B8-13557</strain>
    </source>
</reference>
<dbReference type="GO" id="GO:0016020">
    <property type="term" value="C:membrane"/>
    <property type="evidence" value="ECO:0007669"/>
    <property type="project" value="InterPro"/>
</dbReference>
<dbReference type="PANTHER" id="PTHR22550">
    <property type="entry name" value="SPORE GERMINATION PROTEIN"/>
    <property type="match status" value="1"/>
</dbReference>
<dbReference type="Proteomes" id="UP000824211">
    <property type="component" value="Unassembled WGS sequence"/>
</dbReference>
<reference evidence="4" key="1">
    <citation type="journal article" date="2021" name="PeerJ">
        <title>Extensive microbial diversity within the chicken gut microbiome revealed by metagenomics and culture.</title>
        <authorList>
            <person name="Gilroy R."/>
            <person name="Ravi A."/>
            <person name="Getino M."/>
            <person name="Pursley I."/>
            <person name="Horton D.L."/>
            <person name="Alikhan N.F."/>
            <person name="Baker D."/>
            <person name="Gharbi K."/>
            <person name="Hall N."/>
            <person name="Watson M."/>
            <person name="Adriaenssens E.M."/>
            <person name="Foster-Nyarko E."/>
            <person name="Jarju S."/>
            <person name="Secka A."/>
            <person name="Antonio M."/>
            <person name="Oren A."/>
            <person name="Chaudhuri R.R."/>
            <person name="La Ragione R."/>
            <person name="Hildebrand F."/>
            <person name="Pallen M.J."/>
        </authorList>
    </citation>
    <scope>NUCLEOTIDE SEQUENCE</scope>
    <source>
        <strain evidence="4">ChiHjej9B8-13557</strain>
    </source>
</reference>
<keyword evidence="3" id="KW-1133">Transmembrane helix</keyword>
<keyword evidence="2 3" id="KW-0472">Membrane</keyword>
<proteinExistence type="inferred from homology"/>
<dbReference type="PANTHER" id="PTHR22550:SF5">
    <property type="entry name" value="LEUCINE ZIPPER PROTEIN 4"/>
    <property type="match status" value="1"/>
</dbReference>
<dbReference type="InterPro" id="IPR004995">
    <property type="entry name" value="Spore_Ger"/>
</dbReference>
<dbReference type="PIRSF" id="PIRSF005690">
    <property type="entry name" value="GerBA"/>
    <property type="match status" value="1"/>
</dbReference>
<dbReference type="InterPro" id="IPR050768">
    <property type="entry name" value="UPF0353/GerABKA_families"/>
</dbReference>
<evidence type="ECO:0000256" key="3">
    <source>
        <dbReference type="SAM" id="Phobius"/>
    </source>
</evidence>
<evidence type="ECO:0000313" key="5">
    <source>
        <dbReference type="Proteomes" id="UP000824211"/>
    </source>
</evidence>
<feature type="transmembrane region" description="Helical" evidence="3">
    <location>
        <begin position="320"/>
        <end position="339"/>
    </location>
</feature>
<evidence type="ECO:0000256" key="1">
    <source>
        <dbReference type="ARBA" id="ARBA00005278"/>
    </source>
</evidence>
<keyword evidence="3" id="KW-0812">Transmembrane</keyword>
<evidence type="ECO:0000256" key="2">
    <source>
        <dbReference type="ARBA" id="ARBA00023136"/>
    </source>
</evidence>
<feature type="transmembrane region" description="Helical" evidence="3">
    <location>
        <begin position="413"/>
        <end position="431"/>
    </location>
</feature>
<feature type="transmembrane region" description="Helical" evidence="3">
    <location>
        <begin position="360"/>
        <end position="376"/>
    </location>
</feature>
<comment type="similarity">
    <text evidence="1">Belongs to the GerABKA family.</text>
</comment>
<name>A0A9D2MF60_9FIRM</name>